<organism evidence="2 3">
    <name type="scientific">Haloarcula rubra</name>
    <dbReference type="NCBI Taxonomy" id="2487747"/>
    <lineage>
        <taxon>Archaea</taxon>
        <taxon>Methanobacteriati</taxon>
        <taxon>Methanobacteriota</taxon>
        <taxon>Stenosarchaea group</taxon>
        <taxon>Halobacteria</taxon>
        <taxon>Halobacteriales</taxon>
        <taxon>Haloarculaceae</taxon>
        <taxon>Haloarcula</taxon>
    </lineage>
</organism>
<comment type="caution">
    <text evidence="2">The sequence shown here is derived from an EMBL/GenBank/DDBJ whole genome shotgun (WGS) entry which is preliminary data.</text>
</comment>
<dbReference type="SUPFAM" id="SSF46785">
    <property type="entry name" value="Winged helix' DNA-binding domain"/>
    <property type="match status" value="1"/>
</dbReference>
<dbReference type="CDD" id="cd00090">
    <property type="entry name" value="HTH_ARSR"/>
    <property type="match status" value="1"/>
</dbReference>
<sequence>MPEAIRTLLEEDVECDFLLDCFHGLTDLDRQCFATLVETDGPLTVDELAERVERDRTTAYRSVQRLLDADLVAQEKVSGEGSSYYHVYEPRDPDEIADQMQRELNDYYAKMGQLIAEFREKFGEKQG</sequence>
<gene>
    <name evidence="2" type="ORF">EGH21_08380</name>
</gene>
<dbReference type="RefSeq" id="WP_220618023.1">
    <property type="nucleotide sequence ID" value="NZ_RKLR01000003.1"/>
</dbReference>
<dbReference type="InterPro" id="IPR011991">
    <property type="entry name" value="ArsR-like_HTH"/>
</dbReference>
<name>A0AAW4PR88_9EURY</name>
<feature type="domain" description="Transcription regulator TrmB N-terminal" evidence="1">
    <location>
        <begin position="22"/>
        <end position="93"/>
    </location>
</feature>
<evidence type="ECO:0000313" key="2">
    <source>
        <dbReference type="EMBL" id="MBX0323040.1"/>
    </source>
</evidence>
<reference evidence="2 3" key="1">
    <citation type="submission" date="2021-06" db="EMBL/GenBank/DDBJ databases">
        <title>Halomicroarcula sp. a new haloarchaeum isolated from saline soil.</title>
        <authorList>
            <person name="Duran-Viseras A."/>
            <person name="Sanchez-Porro C."/>
            <person name="Ventosa A."/>
        </authorList>
    </citation>
    <scope>NUCLEOTIDE SEQUENCE [LARGE SCALE GENOMIC DNA]</scope>
    <source>
        <strain evidence="2 3">F13</strain>
    </source>
</reference>
<dbReference type="EMBL" id="RKLR01000003">
    <property type="protein sequence ID" value="MBX0323040.1"/>
    <property type="molecule type" value="Genomic_DNA"/>
</dbReference>
<dbReference type="InterPro" id="IPR036390">
    <property type="entry name" value="WH_DNA-bd_sf"/>
</dbReference>
<dbReference type="Gene3D" id="1.10.10.10">
    <property type="entry name" value="Winged helix-like DNA-binding domain superfamily/Winged helix DNA-binding domain"/>
    <property type="match status" value="1"/>
</dbReference>
<accession>A0AAW4PR88</accession>
<evidence type="ECO:0000313" key="3">
    <source>
        <dbReference type="Proteomes" id="UP001430377"/>
    </source>
</evidence>
<dbReference type="Pfam" id="PF01978">
    <property type="entry name" value="TrmB"/>
    <property type="match status" value="1"/>
</dbReference>
<dbReference type="AlphaFoldDB" id="A0AAW4PR88"/>
<dbReference type="InterPro" id="IPR002831">
    <property type="entry name" value="Tscrpt_reg_TrmB_N"/>
</dbReference>
<evidence type="ECO:0000259" key="1">
    <source>
        <dbReference type="Pfam" id="PF01978"/>
    </source>
</evidence>
<protein>
    <submittedName>
        <fullName evidence="2">MarR family transcriptional regulator</fullName>
    </submittedName>
</protein>
<keyword evidence="3" id="KW-1185">Reference proteome</keyword>
<dbReference type="InterPro" id="IPR036388">
    <property type="entry name" value="WH-like_DNA-bd_sf"/>
</dbReference>
<dbReference type="Proteomes" id="UP001430377">
    <property type="component" value="Unassembled WGS sequence"/>
</dbReference>
<proteinExistence type="predicted"/>